<evidence type="ECO:0000256" key="5">
    <source>
        <dbReference type="SAM" id="MobiDB-lite"/>
    </source>
</evidence>
<name>A0A914AL30_PATMI</name>
<dbReference type="RefSeq" id="XP_038064139.1">
    <property type="nucleotide sequence ID" value="XM_038208211.1"/>
</dbReference>
<dbReference type="SMART" id="SM00255">
    <property type="entry name" value="TIR"/>
    <property type="match status" value="1"/>
</dbReference>
<dbReference type="GO" id="GO:0061809">
    <property type="term" value="F:NAD+ nucleosidase activity, cyclic ADP-ribose generating"/>
    <property type="evidence" value="ECO:0007669"/>
    <property type="project" value="UniProtKB-EC"/>
</dbReference>
<protein>
    <recommendedName>
        <fullName evidence="1">ADP-ribosyl cyclase/cyclic ADP-ribose hydrolase</fullName>
        <ecNumber evidence="1">3.2.2.6</ecNumber>
    </recommendedName>
</protein>
<sequence>MDGFLVKDSLTVLTQNGECQIQLCLGDITRLKRKDKVDVILISAFRGDYAPTPTSVIGALLRNLKIHVRELSRDKEEDLRKLYHCWWSKPLPDDKPYNRLMCFETNLFGSRRPQELVGDVFRCLVPVLNNQDGTVITPLLNTGDQGFGRVVMLEGMVEAAVNWMKAGLPLRMLKIVLYCQGKDDDEMERIATRDFHRVLESFEELKGRYMMQDLTPKEITIDFDVYLSFSKHDAKVVDLITDKLRSNKSDVRIFDSRQVMNADSVWQQDMYEVMMHSARVITVLTPNYLQCTACVEQYNIAMCCSRKAMRNMLAPFYIEESTLPTYMTQVQYVDCRSSVTERVGEACHQIIISLSVTLKAKPQMDPSIQYDVFVSYSHADSERANHIVATLKRLNPDLRLFFDIQELKTGSAWQRTLYHSIDGTRVMLALISNKYLASAVCQEEYNLALAKHCSQSGSLKLVPMCIEDVYGVTAEFTKVKMVNAKGGNFQQAVDTTCTAVVDWLAGQDAAANGKEVFGQDEDLVINTDAVTENLRKLQFKYQHGDKSSLLRTKSTFPTALPKSLPTRPKWDKGQDEASKCDVAFSYAAEDEKYAEHLAAVLSRVKGVVVKTKAASDHERLALMDQAKHVVAFLSPHYVDCMEKSEEFNIALSRQRLSTSRILFPVQVHTLPQRPTYFHLVPFCVNAADNLWPELCSVLKVDVSMHVLERADNNISKPTELALHEAACQILLEIQRQRTIPKPPSDEVKALPTLLNVKKLQSQVDHAFTTDTDVVGEYLLSLSLNEGDSTDMKKNESKKDPPPEAATGQSEPDQTGSKQPDTCIDEPALTGSQPVSTGSNQSGDVSEEPVRTGSEEWVRTGSVEPVRTSSEEPVRTGSKPAEVQAASRQLEHMPKKENENNSRNEKEECSHSNIVRMDGTRKRTGSASCSVV</sequence>
<dbReference type="PROSITE" id="PS50104">
    <property type="entry name" value="TIR"/>
    <property type="match status" value="2"/>
</dbReference>
<dbReference type="EnsemblMetazoa" id="XM_038208211.1">
    <property type="protein sequence ID" value="XP_038064139.1"/>
    <property type="gene ID" value="LOC119734684"/>
</dbReference>
<feature type="region of interest" description="Disordered" evidence="5">
    <location>
        <begin position="785"/>
        <end position="931"/>
    </location>
</feature>
<dbReference type="Pfam" id="PF13676">
    <property type="entry name" value="TIR_2"/>
    <property type="match status" value="3"/>
</dbReference>
<dbReference type="InterPro" id="IPR000157">
    <property type="entry name" value="TIR_dom"/>
</dbReference>
<feature type="domain" description="TIR" evidence="6">
    <location>
        <begin position="221"/>
        <end position="354"/>
    </location>
</feature>
<dbReference type="EC" id="3.2.2.6" evidence="1"/>
<dbReference type="Proteomes" id="UP000887568">
    <property type="component" value="Unplaced"/>
</dbReference>
<feature type="compositionally biased region" description="Basic and acidic residues" evidence="5">
    <location>
        <begin position="847"/>
        <end position="857"/>
    </location>
</feature>
<feature type="compositionally biased region" description="Basic and acidic residues" evidence="5">
    <location>
        <begin position="789"/>
        <end position="801"/>
    </location>
</feature>
<dbReference type="OMA" id="CFETRGK"/>
<accession>A0A914AL30</accession>
<feature type="compositionally biased region" description="Polar residues" evidence="5">
    <location>
        <begin position="829"/>
        <end position="843"/>
    </location>
</feature>
<organism evidence="7 8">
    <name type="scientific">Patiria miniata</name>
    <name type="common">Bat star</name>
    <name type="synonym">Asterina miniata</name>
    <dbReference type="NCBI Taxonomy" id="46514"/>
    <lineage>
        <taxon>Eukaryota</taxon>
        <taxon>Metazoa</taxon>
        <taxon>Echinodermata</taxon>
        <taxon>Eleutherozoa</taxon>
        <taxon>Asterozoa</taxon>
        <taxon>Asteroidea</taxon>
        <taxon>Valvatacea</taxon>
        <taxon>Valvatida</taxon>
        <taxon>Asterinidae</taxon>
        <taxon>Patiria</taxon>
    </lineage>
</organism>
<dbReference type="EnsemblMetazoa" id="XM_038208213.1">
    <property type="protein sequence ID" value="XP_038064141.1"/>
    <property type="gene ID" value="LOC119734684"/>
</dbReference>
<keyword evidence="8" id="KW-1185">Reference proteome</keyword>
<dbReference type="RefSeq" id="XP_038064141.1">
    <property type="nucleotide sequence ID" value="XM_038208213.1"/>
</dbReference>
<evidence type="ECO:0000256" key="2">
    <source>
        <dbReference type="ARBA" id="ARBA00022801"/>
    </source>
</evidence>
<evidence type="ECO:0000259" key="6">
    <source>
        <dbReference type="PROSITE" id="PS50104"/>
    </source>
</evidence>
<evidence type="ECO:0000256" key="1">
    <source>
        <dbReference type="ARBA" id="ARBA00011982"/>
    </source>
</evidence>
<evidence type="ECO:0000256" key="4">
    <source>
        <dbReference type="ARBA" id="ARBA00047304"/>
    </source>
</evidence>
<comment type="catalytic activity">
    <reaction evidence="4">
        <text>NAD(+) + H2O = ADP-D-ribose + nicotinamide + H(+)</text>
        <dbReference type="Rhea" id="RHEA:16301"/>
        <dbReference type="ChEBI" id="CHEBI:15377"/>
        <dbReference type="ChEBI" id="CHEBI:15378"/>
        <dbReference type="ChEBI" id="CHEBI:17154"/>
        <dbReference type="ChEBI" id="CHEBI:57540"/>
        <dbReference type="ChEBI" id="CHEBI:57967"/>
        <dbReference type="EC" id="3.2.2.6"/>
    </reaction>
    <physiologicalReaction direction="left-to-right" evidence="4">
        <dbReference type="Rhea" id="RHEA:16302"/>
    </physiologicalReaction>
</comment>
<proteinExistence type="predicted"/>
<dbReference type="Gene3D" id="3.40.50.10140">
    <property type="entry name" value="Toll/interleukin-1 receptor homology (TIR) domain"/>
    <property type="match status" value="2"/>
</dbReference>
<dbReference type="GO" id="GO:0007165">
    <property type="term" value="P:signal transduction"/>
    <property type="evidence" value="ECO:0007669"/>
    <property type="project" value="InterPro"/>
</dbReference>
<dbReference type="InterPro" id="IPR035897">
    <property type="entry name" value="Toll_tir_struct_dom_sf"/>
</dbReference>
<feature type="compositionally biased region" description="Basic and acidic residues" evidence="5">
    <location>
        <begin position="888"/>
        <end position="909"/>
    </location>
</feature>
<dbReference type="AlphaFoldDB" id="A0A914AL30"/>
<dbReference type="PANTHER" id="PTHR32009:SF39">
    <property type="entry name" value="TIR DOMAIN-CONTAINING PROTEIN"/>
    <property type="match status" value="1"/>
</dbReference>
<feature type="domain" description="TIR" evidence="6">
    <location>
        <begin position="368"/>
        <end position="508"/>
    </location>
</feature>
<dbReference type="PANTHER" id="PTHR32009">
    <property type="entry name" value="TMV RESISTANCE PROTEIN N-LIKE"/>
    <property type="match status" value="1"/>
</dbReference>
<feature type="compositionally biased region" description="Polar residues" evidence="5">
    <location>
        <begin position="806"/>
        <end position="819"/>
    </location>
</feature>
<dbReference type="OrthoDB" id="10037120at2759"/>
<dbReference type="SUPFAM" id="SSF52200">
    <property type="entry name" value="Toll/Interleukin receptor TIR domain"/>
    <property type="match status" value="3"/>
</dbReference>
<reference evidence="7" key="1">
    <citation type="submission" date="2022-11" db="UniProtKB">
        <authorList>
            <consortium name="EnsemblMetazoa"/>
        </authorList>
    </citation>
    <scope>IDENTIFICATION</scope>
</reference>
<keyword evidence="2" id="KW-0378">Hydrolase</keyword>
<evidence type="ECO:0000313" key="8">
    <source>
        <dbReference type="Proteomes" id="UP000887568"/>
    </source>
</evidence>
<evidence type="ECO:0000313" key="7">
    <source>
        <dbReference type="EnsemblMetazoa" id="XP_038064139.1"/>
    </source>
</evidence>
<dbReference type="GeneID" id="119734684"/>
<evidence type="ECO:0000256" key="3">
    <source>
        <dbReference type="ARBA" id="ARBA00023027"/>
    </source>
</evidence>
<keyword evidence="3" id="KW-0520">NAD</keyword>